<feature type="modified residue" description="4-aspartylphosphate" evidence="13">
    <location>
        <position position="803"/>
    </location>
</feature>
<dbReference type="Gene3D" id="1.10.287.130">
    <property type="match status" value="1"/>
</dbReference>
<dbReference type="PROSITE" id="PS50109">
    <property type="entry name" value="HIS_KIN"/>
    <property type="match status" value="1"/>
</dbReference>
<dbReference type="SMART" id="SM00387">
    <property type="entry name" value="HATPase_c"/>
    <property type="match status" value="1"/>
</dbReference>
<keyword evidence="11" id="KW-0902">Two-component regulatory system</keyword>
<feature type="transmembrane region" description="Helical" evidence="14">
    <location>
        <begin position="44"/>
        <end position="66"/>
    </location>
</feature>
<dbReference type="SUPFAM" id="SSF52172">
    <property type="entry name" value="CheY-like"/>
    <property type="match status" value="2"/>
</dbReference>
<dbReference type="PANTHER" id="PTHR45339">
    <property type="entry name" value="HYBRID SIGNAL TRANSDUCTION HISTIDINE KINASE J"/>
    <property type="match status" value="1"/>
</dbReference>
<proteinExistence type="predicted"/>
<dbReference type="PRINTS" id="PR00344">
    <property type="entry name" value="BCTRLSENSOR"/>
</dbReference>
<dbReference type="InterPro" id="IPR006189">
    <property type="entry name" value="CHASE_dom"/>
</dbReference>
<evidence type="ECO:0000313" key="18">
    <source>
        <dbReference type="Proteomes" id="UP000077202"/>
    </source>
</evidence>
<dbReference type="InterPro" id="IPR003594">
    <property type="entry name" value="HATPase_dom"/>
</dbReference>
<feature type="transmembrane region" description="Helical" evidence="14">
    <location>
        <begin position="349"/>
        <end position="370"/>
    </location>
</feature>
<gene>
    <name evidence="17" type="ORF">AXG93_3661s1380</name>
</gene>
<evidence type="ECO:0000259" key="16">
    <source>
        <dbReference type="PROSITE" id="PS50110"/>
    </source>
</evidence>
<dbReference type="Proteomes" id="UP000077202">
    <property type="component" value="Unassembled WGS sequence"/>
</dbReference>
<evidence type="ECO:0000256" key="4">
    <source>
        <dbReference type="ARBA" id="ARBA00022553"/>
    </source>
</evidence>
<dbReference type="CDD" id="cd16922">
    <property type="entry name" value="HATPase_EvgS-ArcB-TorS-like"/>
    <property type="match status" value="1"/>
</dbReference>
<dbReference type="Pfam" id="PF00512">
    <property type="entry name" value="HisKA"/>
    <property type="match status" value="1"/>
</dbReference>
<dbReference type="CDD" id="cd00082">
    <property type="entry name" value="HisKA"/>
    <property type="match status" value="1"/>
</dbReference>
<accession>A0A176VL39</accession>
<dbReference type="Pfam" id="PF24896">
    <property type="entry name" value="Receiver_CRE1"/>
    <property type="match status" value="1"/>
</dbReference>
<dbReference type="InterPro" id="IPR005467">
    <property type="entry name" value="His_kinase_dom"/>
</dbReference>
<keyword evidence="12 14" id="KW-0472">Membrane</keyword>
<keyword evidence="10 14" id="KW-1133">Transmembrane helix</keyword>
<dbReference type="SMART" id="SM00388">
    <property type="entry name" value="HisKA"/>
    <property type="match status" value="1"/>
</dbReference>
<dbReference type="InterPro" id="IPR042240">
    <property type="entry name" value="CHASE_sf"/>
</dbReference>
<evidence type="ECO:0000256" key="8">
    <source>
        <dbReference type="ARBA" id="ARBA00022777"/>
    </source>
</evidence>
<dbReference type="AlphaFoldDB" id="A0A176VL39"/>
<dbReference type="Pfam" id="PF00072">
    <property type="entry name" value="Response_reg"/>
    <property type="match status" value="1"/>
</dbReference>
<evidence type="ECO:0000259" key="15">
    <source>
        <dbReference type="PROSITE" id="PS50109"/>
    </source>
</evidence>
<dbReference type="InterPro" id="IPR001789">
    <property type="entry name" value="Sig_transdc_resp-reg_receiver"/>
</dbReference>
<keyword evidence="7" id="KW-0547">Nucleotide-binding</keyword>
<evidence type="ECO:0000256" key="13">
    <source>
        <dbReference type="PROSITE-ProRule" id="PRU00169"/>
    </source>
</evidence>
<comment type="caution">
    <text evidence="17">The sequence shown here is derived from an EMBL/GenBank/DDBJ whole genome shotgun (WGS) entry which is preliminary data.</text>
</comment>
<keyword evidence="6 14" id="KW-0812">Transmembrane</keyword>
<evidence type="ECO:0000256" key="1">
    <source>
        <dbReference type="ARBA" id="ARBA00000085"/>
    </source>
</evidence>
<dbReference type="EC" id="2.7.13.3" evidence="3"/>
<keyword evidence="18" id="KW-1185">Reference proteome</keyword>
<dbReference type="Gene3D" id="3.30.450.350">
    <property type="entry name" value="CHASE domain"/>
    <property type="match status" value="1"/>
</dbReference>
<feature type="domain" description="Histidine kinase" evidence="15">
    <location>
        <begin position="410"/>
        <end position="726"/>
    </location>
</feature>
<feature type="domain" description="Response regulatory" evidence="16">
    <location>
        <begin position="894"/>
        <end position="1041"/>
    </location>
</feature>
<evidence type="ECO:0000256" key="6">
    <source>
        <dbReference type="ARBA" id="ARBA00022692"/>
    </source>
</evidence>
<evidence type="ECO:0000256" key="7">
    <source>
        <dbReference type="ARBA" id="ARBA00022741"/>
    </source>
</evidence>
<dbReference type="GO" id="GO:0000155">
    <property type="term" value="F:phosphorelay sensor kinase activity"/>
    <property type="evidence" value="ECO:0007669"/>
    <property type="project" value="InterPro"/>
</dbReference>
<evidence type="ECO:0000256" key="14">
    <source>
        <dbReference type="SAM" id="Phobius"/>
    </source>
</evidence>
<dbReference type="EMBL" id="LVLJ01003529">
    <property type="protein sequence ID" value="OAE21113.1"/>
    <property type="molecule type" value="Genomic_DNA"/>
</dbReference>
<reference evidence="17" key="1">
    <citation type="submission" date="2016-03" db="EMBL/GenBank/DDBJ databases">
        <title>Mechanisms controlling the formation of the plant cell surface in tip-growing cells are functionally conserved among land plants.</title>
        <authorList>
            <person name="Honkanen S."/>
            <person name="Jones V.A."/>
            <person name="Morieri G."/>
            <person name="Champion C."/>
            <person name="Hetherington A.J."/>
            <person name="Kelly S."/>
            <person name="Saint-Marcoux D."/>
            <person name="Proust H."/>
            <person name="Prescott H."/>
            <person name="Dolan L."/>
        </authorList>
    </citation>
    <scope>NUCLEOTIDE SEQUENCE [LARGE SCALE GENOMIC DNA]</scope>
    <source>
        <tissue evidence="17">Whole gametophyte</tissue>
    </source>
</reference>
<evidence type="ECO:0000256" key="10">
    <source>
        <dbReference type="ARBA" id="ARBA00022989"/>
    </source>
</evidence>
<dbReference type="Gene3D" id="3.40.50.2300">
    <property type="match status" value="2"/>
</dbReference>
<evidence type="ECO:0000256" key="12">
    <source>
        <dbReference type="ARBA" id="ARBA00023136"/>
    </source>
</evidence>
<organism evidence="17 18">
    <name type="scientific">Marchantia polymorpha subsp. ruderalis</name>
    <dbReference type="NCBI Taxonomy" id="1480154"/>
    <lineage>
        <taxon>Eukaryota</taxon>
        <taxon>Viridiplantae</taxon>
        <taxon>Streptophyta</taxon>
        <taxon>Embryophyta</taxon>
        <taxon>Marchantiophyta</taxon>
        <taxon>Marchantiopsida</taxon>
        <taxon>Marchantiidae</taxon>
        <taxon>Marchantiales</taxon>
        <taxon>Marchantiaceae</taxon>
        <taxon>Marchantia</taxon>
    </lineage>
</organism>
<dbReference type="PANTHER" id="PTHR45339:SF6">
    <property type="entry name" value="SENSORY HISTIDINE PROTEIN KINASE"/>
    <property type="match status" value="1"/>
</dbReference>
<evidence type="ECO:0000256" key="9">
    <source>
        <dbReference type="ARBA" id="ARBA00022840"/>
    </source>
</evidence>
<dbReference type="InterPro" id="IPR011006">
    <property type="entry name" value="CheY-like_superfamily"/>
</dbReference>
<comment type="catalytic activity">
    <reaction evidence="1">
        <text>ATP + protein L-histidine = ADP + protein N-phospho-L-histidine.</text>
        <dbReference type="EC" id="2.7.13.3"/>
    </reaction>
</comment>
<dbReference type="InterPro" id="IPR036097">
    <property type="entry name" value="HisK_dim/P_sf"/>
</dbReference>
<feature type="modified residue" description="4-aspartylphosphate" evidence="13">
    <location>
        <position position="947"/>
    </location>
</feature>
<dbReference type="InterPro" id="IPR003661">
    <property type="entry name" value="HisK_dim/P_dom"/>
</dbReference>
<keyword evidence="5" id="KW-0808">Transferase</keyword>
<feature type="domain" description="Response regulatory" evidence="16">
    <location>
        <begin position="751"/>
        <end position="872"/>
    </location>
</feature>
<dbReference type="GO" id="GO:0005524">
    <property type="term" value="F:ATP binding"/>
    <property type="evidence" value="ECO:0007669"/>
    <property type="project" value="UniProtKB-KW"/>
</dbReference>
<dbReference type="InterPro" id="IPR004358">
    <property type="entry name" value="Sig_transdc_His_kin-like_C"/>
</dbReference>
<name>A0A176VL39_MARPO</name>
<dbReference type="PROSITE" id="PS50110">
    <property type="entry name" value="RESPONSE_REGULATORY"/>
    <property type="match status" value="2"/>
</dbReference>
<evidence type="ECO:0000256" key="3">
    <source>
        <dbReference type="ARBA" id="ARBA00012438"/>
    </source>
</evidence>
<dbReference type="SUPFAM" id="SSF47384">
    <property type="entry name" value="Homodimeric domain of signal transducing histidine kinase"/>
    <property type="match status" value="1"/>
</dbReference>
<evidence type="ECO:0000256" key="11">
    <source>
        <dbReference type="ARBA" id="ARBA00023012"/>
    </source>
</evidence>
<keyword evidence="8" id="KW-0418">Kinase</keyword>
<evidence type="ECO:0000256" key="5">
    <source>
        <dbReference type="ARBA" id="ARBA00022679"/>
    </source>
</evidence>
<dbReference type="InterPro" id="IPR036890">
    <property type="entry name" value="HATPase_C_sf"/>
</dbReference>
<dbReference type="FunFam" id="1.10.287.130:FF:000002">
    <property type="entry name" value="Two-component osmosensing histidine kinase"/>
    <property type="match status" value="1"/>
</dbReference>
<dbReference type="SUPFAM" id="SSF55874">
    <property type="entry name" value="ATPase domain of HSP90 chaperone/DNA topoisomerase II/histidine kinase"/>
    <property type="match status" value="2"/>
</dbReference>
<evidence type="ECO:0000313" key="17">
    <source>
        <dbReference type="EMBL" id="OAE21113.1"/>
    </source>
</evidence>
<dbReference type="Pfam" id="PF02518">
    <property type="entry name" value="HATPase_c"/>
    <property type="match status" value="1"/>
</dbReference>
<comment type="subcellular location">
    <subcellularLocation>
        <location evidence="2">Membrane</location>
    </subcellularLocation>
</comment>
<dbReference type="CDD" id="cd17546">
    <property type="entry name" value="REC_hyHK_CKI1_RcsC-like"/>
    <property type="match status" value="1"/>
</dbReference>
<dbReference type="SMART" id="SM00448">
    <property type="entry name" value="REC"/>
    <property type="match status" value="2"/>
</dbReference>
<dbReference type="GO" id="GO:0016020">
    <property type="term" value="C:membrane"/>
    <property type="evidence" value="ECO:0007669"/>
    <property type="project" value="UniProtKB-SubCell"/>
</dbReference>
<dbReference type="Gene3D" id="3.30.565.10">
    <property type="entry name" value="Histidine kinase-like ATPase, C-terminal domain"/>
    <property type="match status" value="1"/>
</dbReference>
<protein>
    <recommendedName>
        <fullName evidence="3">histidine kinase</fullName>
        <ecNumber evidence="3">2.7.13.3</ecNumber>
    </recommendedName>
</protein>
<keyword evidence="4 13" id="KW-0597">Phosphoprotein</keyword>
<keyword evidence="9" id="KW-0067">ATP-binding</keyword>
<sequence>MLCNSDDEERHRWRRGCRSLSHLKGLKRTFPSWKEIRQSPRRAVAAQLVCTAIGFLTAVGVGLVLFHNSLQTQRQEFKLKCSNRQEILMGEVANNLNTSFMILGLLASEPDLTQEAWLAFTNETDFLRPSTPRVSYIELITDKERAGFELEWNSSLLMIDEKQEAIPINYTAKEYAPIIYASQTVLYALLVDVRSFRAINHTLNNARNSGAIAMSPPDQYGTIWRVGTYLPYFGNKTPTTVEERIEMCIGWVGVSLDVEKVFGTVLSRYQDDEDMDAAVVYLPQSRDDWLPSLNCVPSASTCELPVYDPQSRFGQESTATIAWTYAFQNFELRCFATKSIRLNALRNVIAWPILMMIVVLLCSVIVYLAIKKMQAIEKHMFQVEKMNFDLRAAKQAAESADKAKSRFLATVSHEIRTPMNGVIGMTNLLMGTELSAQQHEYVKIAQASGNNLVSLINEVLDLSKIEAGKMELESVPFDLRVELDDLLCLFEDKVNEKKLEVSALVHDSVPRCVYGDPGRLRQVLINLVGNSMKFTKHGSIFVCVRIYNPQEDTFSSMLTSSLSSSPASEGSHRGKRQYDVSKLVKIVESREWSASDIRLEGVGVVEAMAPRLSMQEGPLNTEEAVKKWRNWVPKAGVEGEDSVEGSKTLSLVISVEDTGIGVPSHLQHRLFQPFLQADSSTSREFGGTGIGLSISKKLVELMGGKLDVISAPDEGSIFEFTFKVGKERDVADKDVKRECEGYGEENLKGRRVLLVDQHFVRQEVAASYLRRLGVIVEGVSKRQTALTSLLESDRPQIHAVILDLQGMGMDEAVQLVKLMRKEQHLMSIPVLALSCPLTTPLEKKELYEAGFSQTVFKPIRRTTLATGLLQAVGISLRPPTKTVNTNANMLAGKRLLVVDDNLINRKVARSMLARYGATVECVNGGVEAIEAIKNKAANLQFDLILMDIQMPEVDGCEATRRIRRWEIENCSFCRASESKKWEQQAPPGVLQQCPHSRIPVVAVTADVMQGTHEMCFGSGMDDYMPKVNQEEEVRHWKGNLWHNEQVNHKVTTRIKDA</sequence>
<evidence type="ECO:0000256" key="2">
    <source>
        <dbReference type="ARBA" id="ARBA00004370"/>
    </source>
</evidence>
<dbReference type="Pfam" id="PF03924">
    <property type="entry name" value="CHASE"/>
    <property type="match status" value="1"/>
</dbReference>
<dbReference type="InterPro" id="IPR056839">
    <property type="entry name" value="Receiver_AHK4/CRE1_1st"/>
</dbReference>